<dbReference type="EMBL" id="JAUSSU010000006">
    <property type="protein sequence ID" value="MDQ0113919.1"/>
    <property type="molecule type" value="Genomic_DNA"/>
</dbReference>
<dbReference type="SUPFAM" id="SSF102588">
    <property type="entry name" value="LmbE-like"/>
    <property type="match status" value="1"/>
</dbReference>
<dbReference type="Gene3D" id="3.40.50.10320">
    <property type="entry name" value="LmbE-like"/>
    <property type="match status" value="1"/>
</dbReference>
<name>A0ABT9U6P8_PAEHA</name>
<sequence>MQDRLVAIIAHPDDEFMAAGLLIRAKSLGYKTHLISGTYGEAGRIKGQHFRGDREEELRSIRQKEFDVSCLLLNVDRYHNLGLPDNRAADWDLETASRGLEDILINIGPSIVVTFNRDGGNHHPDHIGMHKITVQAFGSLPRGDYKLYFNTLFPRNFSQIHAMLELPAPLMEKMTIDDNEVSAILALTNEEHLMKLSVLDIYRSQFPDERGLYYKMPLRVLEAVSRYECYENFDKGNVNHPPERSDTDVVLFDLLL</sequence>
<gene>
    <name evidence="1" type="ORF">J2T15_003362</name>
</gene>
<dbReference type="PANTHER" id="PTHR12993">
    <property type="entry name" value="N-ACETYLGLUCOSAMINYL-PHOSPHATIDYLINOSITOL DE-N-ACETYLASE-RELATED"/>
    <property type="match status" value="1"/>
</dbReference>
<dbReference type="RefSeq" id="WP_307205187.1">
    <property type="nucleotide sequence ID" value="NZ_JAUSSU010000006.1"/>
</dbReference>
<organism evidence="1 2">
    <name type="scientific">Paenibacillus harenae</name>
    <dbReference type="NCBI Taxonomy" id="306543"/>
    <lineage>
        <taxon>Bacteria</taxon>
        <taxon>Bacillati</taxon>
        <taxon>Bacillota</taxon>
        <taxon>Bacilli</taxon>
        <taxon>Bacillales</taxon>
        <taxon>Paenibacillaceae</taxon>
        <taxon>Paenibacillus</taxon>
    </lineage>
</organism>
<dbReference type="PANTHER" id="PTHR12993:SF11">
    <property type="entry name" value="N-ACETYLGLUCOSAMINYL-PHOSPHATIDYLINOSITOL DE-N-ACETYLASE"/>
    <property type="match status" value="1"/>
</dbReference>
<evidence type="ECO:0000313" key="1">
    <source>
        <dbReference type="EMBL" id="MDQ0113919.1"/>
    </source>
</evidence>
<dbReference type="InterPro" id="IPR024078">
    <property type="entry name" value="LmbE-like_dom_sf"/>
</dbReference>
<evidence type="ECO:0000313" key="2">
    <source>
        <dbReference type="Proteomes" id="UP001229346"/>
    </source>
</evidence>
<dbReference type="InterPro" id="IPR003737">
    <property type="entry name" value="GlcNAc_PI_deacetylase-related"/>
</dbReference>
<dbReference type="Proteomes" id="UP001229346">
    <property type="component" value="Unassembled WGS sequence"/>
</dbReference>
<reference evidence="1 2" key="1">
    <citation type="submission" date="2023-07" db="EMBL/GenBank/DDBJ databases">
        <title>Sorghum-associated microbial communities from plants grown in Nebraska, USA.</title>
        <authorList>
            <person name="Schachtman D."/>
        </authorList>
    </citation>
    <scope>NUCLEOTIDE SEQUENCE [LARGE SCALE GENOMIC DNA]</scope>
    <source>
        <strain evidence="1 2">CC482</strain>
    </source>
</reference>
<accession>A0ABT9U6P8</accession>
<comment type="caution">
    <text evidence="1">The sequence shown here is derived from an EMBL/GenBank/DDBJ whole genome shotgun (WGS) entry which is preliminary data.</text>
</comment>
<proteinExistence type="predicted"/>
<dbReference type="Pfam" id="PF02585">
    <property type="entry name" value="PIG-L"/>
    <property type="match status" value="1"/>
</dbReference>
<protein>
    <submittedName>
        <fullName evidence="1">LmbE family N-acetylglucosaminyl deacetylase</fullName>
    </submittedName>
</protein>
<keyword evidence="2" id="KW-1185">Reference proteome</keyword>